<comment type="caution">
    <text evidence="1">The sequence shown here is derived from an EMBL/GenBank/DDBJ whole genome shotgun (WGS) entry which is preliminary data.</text>
</comment>
<evidence type="ECO:0000313" key="1">
    <source>
        <dbReference type="EMBL" id="NEA24162.1"/>
    </source>
</evidence>
<feature type="non-terminal residue" evidence="1">
    <location>
        <position position="57"/>
    </location>
</feature>
<dbReference type="InterPro" id="IPR013815">
    <property type="entry name" value="ATP_grasp_subdomain_1"/>
</dbReference>
<accession>A0A6L9QG88</accession>
<dbReference type="AlphaFoldDB" id="A0A6L9QG88"/>
<reference evidence="1 2" key="1">
    <citation type="submission" date="2020-01" db="EMBL/GenBank/DDBJ databases">
        <title>Insect and environment-associated Actinomycetes.</title>
        <authorList>
            <person name="Currrie C."/>
            <person name="Chevrette M."/>
            <person name="Carlson C."/>
            <person name="Stubbendieck R."/>
            <person name="Wendt-Pienkowski E."/>
        </authorList>
    </citation>
    <scope>NUCLEOTIDE SEQUENCE [LARGE SCALE GENOMIC DNA]</scope>
    <source>
        <strain evidence="1 2">SID10258</strain>
    </source>
</reference>
<protein>
    <submittedName>
        <fullName evidence="1">Uncharacterized protein</fullName>
    </submittedName>
</protein>
<name>A0A6L9QG88_9ACTN</name>
<dbReference type="EMBL" id="JAAGLI010000423">
    <property type="protein sequence ID" value="NEA24162.1"/>
    <property type="molecule type" value="Genomic_DNA"/>
</dbReference>
<gene>
    <name evidence="1" type="ORF">G3I70_16930</name>
</gene>
<evidence type="ECO:0000313" key="2">
    <source>
        <dbReference type="Proteomes" id="UP000475532"/>
    </source>
</evidence>
<dbReference type="GO" id="GO:0005524">
    <property type="term" value="F:ATP binding"/>
    <property type="evidence" value="ECO:0007669"/>
    <property type="project" value="InterPro"/>
</dbReference>
<dbReference type="Proteomes" id="UP000475532">
    <property type="component" value="Unassembled WGS sequence"/>
</dbReference>
<sequence>MSEIGHKFARLEALRAAGLPVPDLFCLPAGEFDRALGALPLPPPAAAPAADWCASAA</sequence>
<dbReference type="Gene3D" id="3.30.1490.20">
    <property type="entry name" value="ATP-grasp fold, A domain"/>
    <property type="match status" value="1"/>
</dbReference>
<organism evidence="1 2">
    <name type="scientific">Actinomadura bangladeshensis</name>
    <dbReference type="NCBI Taxonomy" id="453573"/>
    <lineage>
        <taxon>Bacteria</taxon>
        <taxon>Bacillati</taxon>
        <taxon>Actinomycetota</taxon>
        <taxon>Actinomycetes</taxon>
        <taxon>Streptosporangiales</taxon>
        <taxon>Thermomonosporaceae</taxon>
        <taxon>Actinomadura</taxon>
    </lineage>
</organism>
<proteinExistence type="predicted"/>